<dbReference type="PANTHER" id="PTHR47782:SF12">
    <property type="entry name" value="ZN(II)2CYS6 TRANSCRIPTION FACTOR (EUROFUNG)"/>
    <property type="match status" value="1"/>
</dbReference>
<organism evidence="9 10">
    <name type="scientific">Penicillium canescens</name>
    <dbReference type="NCBI Taxonomy" id="5083"/>
    <lineage>
        <taxon>Eukaryota</taxon>
        <taxon>Fungi</taxon>
        <taxon>Dikarya</taxon>
        <taxon>Ascomycota</taxon>
        <taxon>Pezizomycotina</taxon>
        <taxon>Eurotiomycetes</taxon>
        <taxon>Eurotiomycetidae</taxon>
        <taxon>Eurotiales</taxon>
        <taxon>Aspergillaceae</taxon>
        <taxon>Penicillium</taxon>
    </lineage>
</organism>
<dbReference type="GO" id="GO:0043565">
    <property type="term" value="F:sequence-specific DNA binding"/>
    <property type="evidence" value="ECO:0007669"/>
    <property type="project" value="TreeGrafter"/>
</dbReference>
<dbReference type="GO" id="GO:0045944">
    <property type="term" value="P:positive regulation of transcription by RNA polymerase II"/>
    <property type="evidence" value="ECO:0007669"/>
    <property type="project" value="TreeGrafter"/>
</dbReference>
<keyword evidence="3" id="KW-0862">Zinc</keyword>
<dbReference type="InterPro" id="IPR052202">
    <property type="entry name" value="Yeast_MetPath_Reg"/>
</dbReference>
<evidence type="ECO:0000256" key="7">
    <source>
        <dbReference type="ARBA" id="ARBA00023242"/>
    </source>
</evidence>
<dbReference type="PANTHER" id="PTHR47782">
    <property type="entry name" value="ZN(II)2CYS6 TRANSCRIPTION FACTOR (EUROFUNG)-RELATED"/>
    <property type="match status" value="1"/>
</dbReference>
<name>A0AAD6I947_PENCN</name>
<evidence type="ECO:0000256" key="3">
    <source>
        <dbReference type="ARBA" id="ARBA00022833"/>
    </source>
</evidence>
<keyword evidence="10" id="KW-1185">Reference proteome</keyword>
<dbReference type="AlphaFoldDB" id="A0AAD6I947"/>
<dbReference type="Proteomes" id="UP001219568">
    <property type="component" value="Unassembled WGS sequence"/>
</dbReference>
<evidence type="ECO:0000256" key="1">
    <source>
        <dbReference type="ARBA" id="ARBA00004123"/>
    </source>
</evidence>
<protein>
    <submittedName>
        <fullName evidence="9">Uncharacterized protein</fullName>
    </submittedName>
</protein>
<dbReference type="GO" id="GO:0005634">
    <property type="term" value="C:nucleus"/>
    <property type="evidence" value="ECO:0007669"/>
    <property type="project" value="UniProtKB-SubCell"/>
</dbReference>
<dbReference type="EMBL" id="JAQJZL010000009">
    <property type="protein sequence ID" value="KAJ6038108.1"/>
    <property type="molecule type" value="Genomic_DNA"/>
</dbReference>
<feature type="compositionally biased region" description="Polar residues" evidence="8">
    <location>
        <begin position="465"/>
        <end position="480"/>
    </location>
</feature>
<evidence type="ECO:0000256" key="8">
    <source>
        <dbReference type="SAM" id="MobiDB-lite"/>
    </source>
</evidence>
<evidence type="ECO:0000256" key="2">
    <source>
        <dbReference type="ARBA" id="ARBA00022723"/>
    </source>
</evidence>
<keyword evidence="6" id="KW-0804">Transcription</keyword>
<comment type="caution">
    <text evidence="9">The sequence shown here is derived from an EMBL/GenBank/DDBJ whole genome shotgun (WGS) entry which is preliminary data.</text>
</comment>
<evidence type="ECO:0000256" key="4">
    <source>
        <dbReference type="ARBA" id="ARBA00023015"/>
    </source>
</evidence>
<keyword evidence="7" id="KW-0539">Nucleus</keyword>
<keyword evidence="4" id="KW-0805">Transcription regulation</keyword>
<keyword evidence="5" id="KW-0238">DNA-binding</keyword>
<dbReference type="CDD" id="cd12148">
    <property type="entry name" value="fungal_TF_MHR"/>
    <property type="match status" value="1"/>
</dbReference>
<evidence type="ECO:0000313" key="10">
    <source>
        <dbReference type="Proteomes" id="UP001219568"/>
    </source>
</evidence>
<dbReference type="GO" id="GO:0000981">
    <property type="term" value="F:DNA-binding transcription factor activity, RNA polymerase II-specific"/>
    <property type="evidence" value="ECO:0007669"/>
    <property type="project" value="TreeGrafter"/>
</dbReference>
<sequence length="487" mass="55287">MAQSPSAAQDDLTGQYCQGGKTFGSSERVYLSLYFQMIQPQWPLLNQSQCQAWFARLETHGRCEFGYQTPIIFMICAVGALFCSSFARNCPHLAGSIFLSQQSIADQADRSSPRSIARLLIQLLRVIYLLHQPDSETINDGFTTTAKDCRELLKDVGWRLLNISDENTVSLQSEAGEDFNKDTLDAIITTAFTINEVVCSVWSIPGSGEDGRLDQTLWDQCARLMARRPLNPTASEHLLEVRCLQSEIRRFNRNTAHLAHGDARRATWRNNLKDRLDNWRGKISSVSDDTDASLNHHTQTMKKMYDYCLCNLFQEELLTLDGFRLDCVLRAASEACFSFRKIQENEAMIYFTCSAFRMGMILLCCFWITDYYDRTPVYLSPETLEAIESCFDTLSRFTARWPSAALWRDTFEIIASATPLIRLPGQKTPVFPAQLAPRLTQLREQLKKRHTADVSWFQVISNGPVSEPSQKSPQTPTLSETPWADVA</sequence>
<gene>
    <name evidence="9" type="ORF">N7460_007879</name>
</gene>
<reference evidence="9" key="2">
    <citation type="submission" date="2023-01" db="EMBL/GenBank/DDBJ databases">
        <authorList>
            <person name="Petersen C."/>
        </authorList>
    </citation>
    <scope>NUCLEOTIDE SEQUENCE</scope>
    <source>
        <strain evidence="9">IBT 15450</strain>
    </source>
</reference>
<comment type="subcellular location">
    <subcellularLocation>
        <location evidence="1">Nucleus</location>
    </subcellularLocation>
</comment>
<feature type="region of interest" description="Disordered" evidence="8">
    <location>
        <begin position="465"/>
        <end position="487"/>
    </location>
</feature>
<reference evidence="9" key="1">
    <citation type="journal article" date="2023" name="IMA Fungus">
        <title>Comparative genomic study of the Penicillium genus elucidates a diverse pangenome and 15 lateral gene transfer events.</title>
        <authorList>
            <person name="Petersen C."/>
            <person name="Sorensen T."/>
            <person name="Nielsen M.R."/>
            <person name="Sondergaard T.E."/>
            <person name="Sorensen J.L."/>
            <person name="Fitzpatrick D.A."/>
            <person name="Frisvad J.C."/>
            <person name="Nielsen K.L."/>
        </authorList>
    </citation>
    <scope>NUCLEOTIDE SEQUENCE</scope>
    <source>
        <strain evidence="9">IBT 15450</strain>
    </source>
</reference>
<accession>A0AAD6I947</accession>
<keyword evidence="2" id="KW-0479">Metal-binding</keyword>
<dbReference type="GO" id="GO:0046872">
    <property type="term" value="F:metal ion binding"/>
    <property type="evidence" value="ECO:0007669"/>
    <property type="project" value="UniProtKB-KW"/>
</dbReference>
<evidence type="ECO:0000256" key="6">
    <source>
        <dbReference type="ARBA" id="ARBA00023163"/>
    </source>
</evidence>
<evidence type="ECO:0000313" key="9">
    <source>
        <dbReference type="EMBL" id="KAJ6038108.1"/>
    </source>
</evidence>
<evidence type="ECO:0000256" key="5">
    <source>
        <dbReference type="ARBA" id="ARBA00023125"/>
    </source>
</evidence>
<proteinExistence type="predicted"/>